<dbReference type="InParanoid" id="A0A0D0E027"/>
<evidence type="ECO:0000313" key="1">
    <source>
        <dbReference type="EMBL" id="KIK92954.1"/>
    </source>
</evidence>
<dbReference type="Proteomes" id="UP000054538">
    <property type="component" value="Unassembled WGS sequence"/>
</dbReference>
<dbReference type="AlphaFoldDB" id="A0A0D0E027"/>
<name>A0A0D0E027_9AGAM</name>
<accession>A0A0D0E027</accession>
<reference evidence="1 2" key="1">
    <citation type="submission" date="2014-04" db="EMBL/GenBank/DDBJ databases">
        <authorList>
            <consortium name="DOE Joint Genome Institute"/>
            <person name="Kuo A."/>
            <person name="Kohler A."/>
            <person name="Jargeat P."/>
            <person name="Nagy L.G."/>
            <person name="Floudas D."/>
            <person name="Copeland A."/>
            <person name="Barry K.W."/>
            <person name="Cichocki N."/>
            <person name="Veneault-Fourrey C."/>
            <person name="LaButti K."/>
            <person name="Lindquist E.A."/>
            <person name="Lipzen A."/>
            <person name="Lundell T."/>
            <person name="Morin E."/>
            <person name="Murat C."/>
            <person name="Sun H."/>
            <person name="Tunlid A."/>
            <person name="Henrissat B."/>
            <person name="Grigoriev I.V."/>
            <person name="Hibbett D.S."/>
            <person name="Martin F."/>
            <person name="Nordberg H.P."/>
            <person name="Cantor M.N."/>
            <person name="Hua S.X."/>
        </authorList>
    </citation>
    <scope>NUCLEOTIDE SEQUENCE [LARGE SCALE GENOMIC DNA]</scope>
    <source>
        <strain evidence="1 2">Ve08.2h10</strain>
    </source>
</reference>
<gene>
    <name evidence="1" type="ORF">PAXRUDRAFT_545519</name>
</gene>
<protein>
    <submittedName>
        <fullName evidence="1">Uncharacterized protein</fullName>
    </submittedName>
</protein>
<dbReference type="HOGENOM" id="CLU_2606713_0_0_1"/>
<organism evidence="1 2">
    <name type="scientific">Paxillus rubicundulus Ve08.2h10</name>
    <dbReference type="NCBI Taxonomy" id="930991"/>
    <lineage>
        <taxon>Eukaryota</taxon>
        <taxon>Fungi</taxon>
        <taxon>Dikarya</taxon>
        <taxon>Basidiomycota</taxon>
        <taxon>Agaricomycotina</taxon>
        <taxon>Agaricomycetes</taxon>
        <taxon>Agaricomycetidae</taxon>
        <taxon>Boletales</taxon>
        <taxon>Paxilineae</taxon>
        <taxon>Paxillaceae</taxon>
        <taxon>Paxillus</taxon>
    </lineage>
</organism>
<sequence>MRSLTCLKPSTVDSLVSRRQNEDSRSFCIINSRTSGNTTKSRSIKRFADHQTFESCIKKVRGVQCPSTLNQRDQPFSTG</sequence>
<keyword evidence="2" id="KW-1185">Reference proteome</keyword>
<dbReference type="EMBL" id="KN825226">
    <property type="protein sequence ID" value="KIK92954.1"/>
    <property type="molecule type" value="Genomic_DNA"/>
</dbReference>
<reference evidence="2" key="2">
    <citation type="submission" date="2015-01" db="EMBL/GenBank/DDBJ databases">
        <title>Evolutionary Origins and Diversification of the Mycorrhizal Mutualists.</title>
        <authorList>
            <consortium name="DOE Joint Genome Institute"/>
            <consortium name="Mycorrhizal Genomics Consortium"/>
            <person name="Kohler A."/>
            <person name="Kuo A."/>
            <person name="Nagy L.G."/>
            <person name="Floudas D."/>
            <person name="Copeland A."/>
            <person name="Barry K.W."/>
            <person name="Cichocki N."/>
            <person name="Veneault-Fourrey C."/>
            <person name="LaButti K."/>
            <person name="Lindquist E.A."/>
            <person name="Lipzen A."/>
            <person name="Lundell T."/>
            <person name="Morin E."/>
            <person name="Murat C."/>
            <person name="Riley R."/>
            <person name="Ohm R."/>
            <person name="Sun H."/>
            <person name="Tunlid A."/>
            <person name="Henrissat B."/>
            <person name="Grigoriev I.V."/>
            <person name="Hibbett D.S."/>
            <person name="Martin F."/>
        </authorList>
    </citation>
    <scope>NUCLEOTIDE SEQUENCE [LARGE SCALE GENOMIC DNA]</scope>
    <source>
        <strain evidence="2">Ve08.2h10</strain>
    </source>
</reference>
<evidence type="ECO:0000313" key="2">
    <source>
        <dbReference type="Proteomes" id="UP000054538"/>
    </source>
</evidence>
<proteinExistence type="predicted"/>